<dbReference type="PRINTS" id="PR00249">
    <property type="entry name" value="GPCRSECRETIN"/>
</dbReference>
<dbReference type="InterPro" id="IPR000832">
    <property type="entry name" value="GPCR_2_secretin-like"/>
</dbReference>
<dbReference type="InterPro" id="IPR057244">
    <property type="entry name" value="GAIN_B"/>
</dbReference>
<feature type="transmembrane region" description="Helical" evidence="7">
    <location>
        <begin position="269"/>
        <end position="290"/>
    </location>
</feature>
<gene>
    <name evidence="10" type="ORF">LOD99_13707</name>
</gene>
<evidence type="ECO:0000256" key="5">
    <source>
        <dbReference type="ARBA" id="ARBA00023157"/>
    </source>
</evidence>
<evidence type="ECO:0000256" key="6">
    <source>
        <dbReference type="SAM" id="MobiDB-lite"/>
    </source>
</evidence>
<feature type="region of interest" description="Disordered" evidence="6">
    <location>
        <begin position="738"/>
        <end position="757"/>
    </location>
</feature>
<feature type="region of interest" description="Disordered" evidence="6">
    <location>
        <begin position="535"/>
        <end position="566"/>
    </location>
</feature>
<keyword evidence="10" id="KW-0675">Receptor</keyword>
<feature type="transmembrane region" description="Helical" evidence="7">
    <location>
        <begin position="229"/>
        <end position="257"/>
    </location>
</feature>
<keyword evidence="11" id="KW-1185">Reference proteome</keyword>
<feature type="domain" description="GAIN-B" evidence="8">
    <location>
        <begin position="1"/>
        <end position="31"/>
    </location>
</feature>
<dbReference type="PANTHER" id="PTHR12011:SF347">
    <property type="entry name" value="FI21270P1-RELATED"/>
    <property type="match status" value="1"/>
</dbReference>
<evidence type="ECO:0000256" key="3">
    <source>
        <dbReference type="ARBA" id="ARBA00022989"/>
    </source>
</evidence>
<feature type="transmembrane region" description="Helical" evidence="7">
    <location>
        <begin position="145"/>
        <end position="167"/>
    </location>
</feature>
<sequence>MVKEDDEMNTTTCETNHLTSFAVLIQVKPVEVSFVEKIIASVFSYFLLSISFLFLLATLILFCIGGRTFLKVEMNILYLNYGIALTCANGLFLFGVELGKFHPVSCTIVALFLHYFWSTVFSWSLCNAILIFYRLFIGILSNRKIWPYLVFFGWLSPLPLVIISVSIKQSAYSNHLAGYCWLSNEDGLIWAFLGPVFLVLILNAIILTTSAIRIGTARKNLDKVKQLRVALLSAFILTPVLGMPWIVSFAKIITVGIEDELALAILDRFIDWVFICLNAPAGVVFFIIIFKRFREHRQSLRQKGTAGTISVTSPSASDFSKFRKIHQSTSAADASFTETTSITGYKIRHTNSNASMISQNSNSCTNLMKGTSTSTTRNKSLFDDKDNIGIYSTLDSEYMHGLRQKRTFSTPNRSSLHPDRAYEVSSLRDLSRVNSRDGIEMETIRERKVSNSCDLTYDNPYEQESDNVKLTADNDDDGTKNFFSRGIEFLNNSFKTFRDKSLDTEANKSSTPTPYTESDSKYHNIYLEHLHKVTERTQSNPEMSVEDAPEPTTLGGEKIRRKSTPSSYRLSCEHTIKVNELKQYFDDTAPKLPIANQQLSISESDKDTIPVIQENDKPEVGHPLMKQYSSPKRELNPLPEPEKNEIELSIDTKHSINSQEDNVFNLPSPKAISTFEPISSEPRQKMSSETVLRKTNSLGYIGTDDIKQRRSTDALGEQNISKVGHHVKCFEDIIRTNSAATQPAPPPKRAHSTASINRNKIDVPSSMASFDPNIPEIASLNSIDNSQSEQHQKRCSVDDQITNL</sequence>
<dbReference type="PROSITE" id="PS50261">
    <property type="entry name" value="G_PROTEIN_RECEP_F2_4"/>
    <property type="match status" value="1"/>
</dbReference>
<organism evidence="10 11">
    <name type="scientific">Oopsacas minuta</name>
    <dbReference type="NCBI Taxonomy" id="111878"/>
    <lineage>
        <taxon>Eukaryota</taxon>
        <taxon>Metazoa</taxon>
        <taxon>Porifera</taxon>
        <taxon>Hexactinellida</taxon>
        <taxon>Hexasterophora</taxon>
        <taxon>Lyssacinosida</taxon>
        <taxon>Leucopsacidae</taxon>
        <taxon>Oopsacas</taxon>
    </lineage>
</organism>
<evidence type="ECO:0000313" key="10">
    <source>
        <dbReference type="EMBL" id="KAI6660984.1"/>
    </source>
</evidence>
<keyword evidence="3 7" id="KW-1133">Transmembrane helix</keyword>
<feature type="transmembrane region" description="Helical" evidence="7">
    <location>
        <begin position="38"/>
        <end position="64"/>
    </location>
</feature>
<evidence type="ECO:0000256" key="7">
    <source>
        <dbReference type="SAM" id="Phobius"/>
    </source>
</evidence>
<dbReference type="AlphaFoldDB" id="A0AAV7KKV3"/>
<feature type="region of interest" description="Disordered" evidence="6">
    <location>
        <begin position="782"/>
        <end position="804"/>
    </location>
</feature>
<accession>A0AAV7KKV3</accession>
<feature type="transmembrane region" description="Helical" evidence="7">
    <location>
        <begin position="76"/>
        <end position="96"/>
    </location>
</feature>
<dbReference type="GO" id="GO:0005886">
    <property type="term" value="C:plasma membrane"/>
    <property type="evidence" value="ECO:0007669"/>
    <property type="project" value="TreeGrafter"/>
</dbReference>
<dbReference type="CDD" id="cd13952">
    <property type="entry name" value="7tm_classB"/>
    <property type="match status" value="1"/>
</dbReference>
<evidence type="ECO:0000256" key="2">
    <source>
        <dbReference type="ARBA" id="ARBA00022692"/>
    </source>
</evidence>
<comment type="subcellular location">
    <subcellularLocation>
        <location evidence="1">Membrane</location>
        <topology evidence="1">Multi-pass membrane protein</topology>
    </subcellularLocation>
</comment>
<feature type="transmembrane region" description="Helical" evidence="7">
    <location>
        <begin position="108"/>
        <end position="133"/>
    </location>
</feature>
<dbReference type="PROSITE" id="PS50221">
    <property type="entry name" value="GAIN_B"/>
    <property type="match status" value="1"/>
</dbReference>
<dbReference type="InterPro" id="IPR017981">
    <property type="entry name" value="GPCR_2-like_7TM"/>
</dbReference>
<dbReference type="EMBL" id="JAKMXF010000022">
    <property type="protein sequence ID" value="KAI6660984.1"/>
    <property type="molecule type" value="Genomic_DNA"/>
</dbReference>
<evidence type="ECO:0000259" key="9">
    <source>
        <dbReference type="PROSITE" id="PS50261"/>
    </source>
</evidence>
<name>A0AAV7KKV3_9METZ</name>
<keyword evidence="2 7" id="KW-0812">Transmembrane</keyword>
<feature type="transmembrane region" description="Helical" evidence="7">
    <location>
        <begin position="187"/>
        <end position="208"/>
    </location>
</feature>
<evidence type="ECO:0000313" key="11">
    <source>
        <dbReference type="Proteomes" id="UP001165289"/>
    </source>
</evidence>
<protein>
    <submittedName>
        <fullName evidence="10">Adhesion G-protein coupled receptor D1-like isoform X2</fullName>
    </submittedName>
</protein>
<reference evidence="10 11" key="1">
    <citation type="journal article" date="2023" name="BMC Biol.">
        <title>The compact genome of the sponge Oopsacas minuta (Hexactinellida) is lacking key metazoan core genes.</title>
        <authorList>
            <person name="Santini S."/>
            <person name="Schenkelaars Q."/>
            <person name="Jourda C."/>
            <person name="Duchesne M."/>
            <person name="Belahbib H."/>
            <person name="Rocher C."/>
            <person name="Selva M."/>
            <person name="Riesgo A."/>
            <person name="Vervoort M."/>
            <person name="Leys S.P."/>
            <person name="Kodjabachian L."/>
            <person name="Le Bivic A."/>
            <person name="Borchiellini C."/>
            <person name="Claverie J.M."/>
            <person name="Renard E."/>
        </authorList>
    </citation>
    <scope>NUCLEOTIDE SEQUENCE [LARGE SCALE GENOMIC DNA]</scope>
    <source>
        <strain evidence="10">SPO-2</strain>
    </source>
</reference>
<comment type="caution">
    <text evidence="10">The sequence shown here is derived from an EMBL/GenBank/DDBJ whole genome shotgun (WGS) entry which is preliminary data.</text>
</comment>
<dbReference type="GO" id="GO:0004930">
    <property type="term" value="F:G protein-coupled receptor activity"/>
    <property type="evidence" value="ECO:0007669"/>
    <property type="project" value="InterPro"/>
</dbReference>
<evidence type="ECO:0000256" key="4">
    <source>
        <dbReference type="ARBA" id="ARBA00023136"/>
    </source>
</evidence>
<feature type="domain" description="G-protein coupled receptors family 2 profile 2" evidence="9">
    <location>
        <begin position="40"/>
        <end position="279"/>
    </location>
</feature>
<keyword evidence="4 7" id="KW-0472">Membrane</keyword>
<dbReference type="PANTHER" id="PTHR12011">
    <property type="entry name" value="ADHESION G-PROTEIN COUPLED RECEPTOR"/>
    <property type="match status" value="1"/>
</dbReference>
<dbReference type="GO" id="GO:0007166">
    <property type="term" value="P:cell surface receptor signaling pathway"/>
    <property type="evidence" value="ECO:0007669"/>
    <property type="project" value="InterPro"/>
</dbReference>
<proteinExistence type="predicted"/>
<dbReference type="Proteomes" id="UP001165289">
    <property type="component" value="Unassembled WGS sequence"/>
</dbReference>
<keyword evidence="5" id="KW-1015">Disulfide bond</keyword>
<dbReference type="Gene3D" id="1.20.1070.10">
    <property type="entry name" value="Rhodopsin 7-helix transmembrane proteins"/>
    <property type="match status" value="1"/>
</dbReference>
<evidence type="ECO:0000256" key="1">
    <source>
        <dbReference type="ARBA" id="ARBA00004141"/>
    </source>
</evidence>
<dbReference type="Pfam" id="PF00002">
    <property type="entry name" value="7tm_2"/>
    <property type="match status" value="1"/>
</dbReference>
<evidence type="ECO:0000259" key="8">
    <source>
        <dbReference type="PROSITE" id="PS50221"/>
    </source>
</evidence>